<dbReference type="EnsemblPlants" id="AET1Gv20487100.2">
    <property type="protein sequence ID" value="AET1Gv20487100.2"/>
    <property type="gene ID" value="AET1Gv20487100"/>
</dbReference>
<dbReference type="Gramene" id="AET1Gv20487100.2">
    <property type="protein sequence ID" value="AET1Gv20487100.2"/>
    <property type="gene ID" value="AET1Gv20487100"/>
</dbReference>
<name>A0A452YP62_AEGTS</name>
<dbReference type="Proteomes" id="UP000015105">
    <property type="component" value="Chromosome 1D"/>
</dbReference>
<dbReference type="InterPro" id="IPR024752">
    <property type="entry name" value="Myb/SANT-like_dom"/>
</dbReference>
<evidence type="ECO:0000313" key="2">
    <source>
        <dbReference type="EnsemblPlants" id="AET1Gv20487100.2"/>
    </source>
</evidence>
<protein>
    <recommendedName>
        <fullName evidence="1">Myb/SANT-like domain-containing protein</fullName>
    </recommendedName>
</protein>
<feature type="domain" description="Myb/SANT-like" evidence="1">
    <location>
        <begin position="63"/>
        <end position="157"/>
    </location>
</feature>
<dbReference type="AlphaFoldDB" id="A0A452YP62"/>
<evidence type="ECO:0000313" key="3">
    <source>
        <dbReference type="Proteomes" id="UP000015105"/>
    </source>
</evidence>
<sequence length="163" mass="19025">GRLIPLLPRASWPSPLRKIYMAASSKFNLVQAARGRKVALGEKMVSRKITKRDSPNDLKSRAQWNLELEKALVEILLHHNTPYHRGRNEWNGEIWNLMVGIFHARHSYVKFSKSQVQEKEKELKRDYKMLKEARKQSGVDWDEISCMIQAGEHLWDELTISFG</sequence>
<reference evidence="3" key="1">
    <citation type="journal article" date="2014" name="Science">
        <title>Ancient hybridizations among the ancestral genomes of bread wheat.</title>
        <authorList>
            <consortium name="International Wheat Genome Sequencing Consortium,"/>
            <person name="Marcussen T."/>
            <person name="Sandve S.R."/>
            <person name="Heier L."/>
            <person name="Spannagl M."/>
            <person name="Pfeifer M."/>
            <person name="Jakobsen K.S."/>
            <person name="Wulff B.B."/>
            <person name="Steuernagel B."/>
            <person name="Mayer K.F."/>
            <person name="Olsen O.A."/>
        </authorList>
    </citation>
    <scope>NUCLEOTIDE SEQUENCE [LARGE SCALE GENOMIC DNA]</scope>
    <source>
        <strain evidence="3">cv. AL8/78</strain>
    </source>
</reference>
<accession>A0A452YP62</accession>
<keyword evidence="3" id="KW-1185">Reference proteome</keyword>
<dbReference type="PANTHER" id="PTHR46934">
    <property type="entry name" value="MYB_DNA-BIND_3 DOMAIN-CONTAINING PROTEIN-RELATED"/>
    <property type="match status" value="1"/>
</dbReference>
<dbReference type="Pfam" id="PF12776">
    <property type="entry name" value="Myb_DNA-bind_3"/>
    <property type="match status" value="1"/>
</dbReference>
<reference evidence="2" key="5">
    <citation type="journal article" date="2021" name="G3 (Bethesda)">
        <title>Aegilops tauschii genome assembly Aet v5.0 features greater sequence contiguity and improved annotation.</title>
        <authorList>
            <person name="Wang L."/>
            <person name="Zhu T."/>
            <person name="Rodriguez J.C."/>
            <person name="Deal K.R."/>
            <person name="Dubcovsky J."/>
            <person name="McGuire P.E."/>
            <person name="Lux T."/>
            <person name="Spannagl M."/>
            <person name="Mayer K.F.X."/>
            <person name="Baldrich P."/>
            <person name="Meyers B.C."/>
            <person name="Huo N."/>
            <person name="Gu Y.Q."/>
            <person name="Zhou H."/>
            <person name="Devos K.M."/>
            <person name="Bennetzen J.L."/>
            <person name="Unver T."/>
            <person name="Budak H."/>
            <person name="Gulick P.J."/>
            <person name="Galiba G."/>
            <person name="Kalapos B."/>
            <person name="Nelson D.R."/>
            <person name="Li P."/>
            <person name="You F.M."/>
            <person name="Luo M.C."/>
            <person name="Dvorak J."/>
        </authorList>
    </citation>
    <scope>NUCLEOTIDE SEQUENCE [LARGE SCALE GENOMIC DNA]</scope>
    <source>
        <strain evidence="2">cv. AL8/78</strain>
    </source>
</reference>
<organism evidence="2 3">
    <name type="scientific">Aegilops tauschii subsp. strangulata</name>
    <name type="common">Goatgrass</name>
    <dbReference type="NCBI Taxonomy" id="200361"/>
    <lineage>
        <taxon>Eukaryota</taxon>
        <taxon>Viridiplantae</taxon>
        <taxon>Streptophyta</taxon>
        <taxon>Embryophyta</taxon>
        <taxon>Tracheophyta</taxon>
        <taxon>Spermatophyta</taxon>
        <taxon>Magnoliopsida</taxon>
        <taxon>Liliopsida</taxon>
        <taxon>Poales</taxon>
        <taxon>Poaceae</taxon>
        <taxon>BOP clade</taxon>
        <taxon>Pooideae</taxon>
        <taxon>Triticodae</taxon>
        <taxon>Triticeae</taxon>
        <taxon>Triticinae</taxon>
        <taxon>Aegilops</taxon>
    </lineage>
</organism>
<evidence type="ECO:0000259" key="1">
    <source>
        <dbReference type="Pfam" id="PF12776"/>
    </source>
</evidence>
<reference evidence="3" key="2">
    <citation type="journal article" date="2017" name="Nat. Plants">
        <title>The Aegilops tauschii genome reveals multiple impacts of transposons.</title>
        <authorList>
            <person name="Zhao G."/>
            <person name="Zou C."/>
            <person name="Li K."/>
            <person name="Wang K."/>
            <person name="Li T."/>
            <person name="Gao L."/>
            <person name="Zhang X."/>
            <person name="Wang H."/>
            <person name="Yang Z."/>
            <person name="Liu X."/>
            <person name="Jiang W."/>
            <person name="Mao L."/>
            <person name="Kong X."/>
            <person name="Jiao Y."/>
            <person name="Jia J."/>
        </authorList>
    </citation>
    <scope>NUCLEOTIDE SEQUENCE [LARGE SCALE GENOMIC DNA]</scope>
    <source>
        <strain evidence="3">cv. AL8/78</strain>
    </source>
</reference>
<reference evidence="2" key="3">
    <citation type="journal article" date="2017" name="Nature">
        <title>Genome sequence of the progenitor of the wheat D genome Aegilops tauschii.</title>
        <authorList>
            <person name="Luo M.C."/>
            <person name="Gu Y.Q."/>
            <person name="Puiu D."/>
            <person name="Wang H."/>
            <person name="Twardziok S.O."/>
            <person name="Deal K.R."/>
            <person name="Huo N."/>
            <person name="Zhu T."/>
            <person name="Wang L."/>
            <person name="Wang Y."/>
            <person name="McGuire P.E."/>
            <person name="Liu S."/>
            <person name="Long H."/>
            <person name="Ramasamy R.K."/>
            <person name="Rodriguez J.C."/>
            <person name="Van S.L."/>
            <person name="Yuan L."/>
            <person name="Wang Z."/>
            <person name="Xia Z."/>
            <person name="Xiao L."/>
            <person name="Anderson O.D."/>
            <person name="Ouyang S."/>
            <person name="Liang Y."/>
            <person name="Zimin A.V."/>
            <person name="Pertea G."/>
            <person name="Qi P."/>
            <person name="Bennetzen J.L."/>
            <person name="Dai X."/>
            <person name="Dawson M.W."/>
            <person name="Muller H.G."/>
            <person name="Kugler K."/>
            <person name="Rivarola-Duarte L."/>
            <person name="Spannagl M."/>
            <person name="Mayer K.F.X."/>
            <person name="Lu F.H."/>
            <person name="Bevan M.W."/>
            <person name="Leroy P."/>
            <person name="Li P."/>
            <person name="You F.M."/>
            <person name="Sun Q."/>
            <person name="Liu Z."/>
            <person name="Lyons E."/>
            <person name="Wicker T."/>
            <person name="Salzberg S.L."/>
            <person name="Devos K.M."/>
            <person name="Dvorak J."/>
        </authorList>
    </citation>
    <scope>NUCLEOTIDE SEQUENCE [LARGE SCALE GENOMIC DNA]</scope>
    <source>
        <strain evidence="2">cv. AL8/78</strain>
    </source>
</reference>
<dbReference type="PANTHER" id="PTHR46934:SF11">
    <property type="entry name" value="MYB_SANT-LIKE DOMAIN-CONTAINING PROTEIN"/>
    <property type="match status" value="1"/>
</dbReference>
<proteinExistence type="predicted"/>
<reference evidence="2" key="4">
    <citation type="submission" date="2019-03" db="UniProtKB">
        <authorList>
            <consortium name="EnsemblPlants"/>
        </authorList>
    </citation>
    <scope>IDENTIFICATION</scope>
</reference>